<dbReference type="EMBL" id="BORC01000001">
    <property type="protein sequence ID" value="GIN61099.1"/>
    <property type="molecule type" value="Genomic_DNA"/>
</dbReference>
<name>A0A920BST8_9BACI</name>
<accession>A0A920BST8</accession>
<evidence type="ECO:0000313" key="1">
    <source>
        <dbReference type="EMBL" id="GIN61099.1"/>
    </source>
</evidence>
<comment type="caution">
    <text evidence="1">The sequence shown here is derived from an EMBL/GenBank/DDBJ whole genome shotgun (WGS) entry which is preliminary data.</text>
</comment>
<dbReference type="Proteomes" id="UP000682111">
    <property type="component" value="Unassembled WGS sequence"/>
</dbReference>
<organism evidence="1 2">
    <name type="scientific">Robertmurraya siralis</name>
    <dbReference type="NCBI Taxonomy" id="77777"/>
    <lineage>
        <taxon>Bacteria</taxon>
        <taxon>Bacillati</taxon>
        <taxon>Bacillota</taxon>
        <taxon>Bacilli</taxon>
        <taxon>Bacillales</taxon>
        <taxon>Bacillaceae</taxon>
        <taxon>Robertmurraya</taxon>
    </lineage>
</organism>
<dbReference type="RefSeq" id="WP_263641566.1">
    <property type="nucleotide sequence ID" value="NZ_BORC01000001.1"/>
</dbReference>
<sequence length="40" mass="4523">MDKKKLVDLVDRLKKSGIKASITKPRKTLLMLQQQTAPSN</sequence>
<keyword evidence="2" id="KW-1185">Reference proteome</keyword>
<proteinExistence type="predicted"/>
<protein>
    <submittedName>
        <fullName evidence="1">Uncharacterized protein</fullName>
    </submittedName>
</protein>
<reference evidence="1" key="1">
    <citation type="submission" date="2021-03" db="EMBL/GenBank/DDBJ databases">
        <title>Antimicrobial resistance genes in bacteria isolated from Japanese honey, and their potential for conferring macrolide and lincosamide resistance in the American foulbrood pathogen Paenibacillus larvae.</title>
        <authorList>
            <person name="Okamoto M."/>
            <person name="Kumagai M."/>
            <person name="Kanamori H."/>
            <person name="Takamatsu D."/>
        </authorList>
    </citation>
    <scope>NUCLEOTIDE SEQUENCE</scope>
    <source>
        <strain evidence="1">J27TS8</strain>
    </source>
</reference>
<evidence type="ECO:0000313" key="2">
    <source>
        <dbReference type="Proteomes" id="UP000682111"/>
    </source>
</evidence>
<gene>
    <name evidence="1" type="ORF">J27TS8_10920</name>
</gene>
<dbReference type="AlphaFoldDB" id="A0A920BST8"/>